<feature type="transmembrane region" description="Helical" evidence="2">
    <location>
        <begin position="622"/>
        <end position="643"/>
    </location>
</feature>
<protein>
    <submittedName>
        <fullName evidence="3">Uncharacterized protein</fullName>
    </submittedName>
</protein>
<evidence type="ECO:0000313" key="3">
    <source>
        <dbReference type="EMBL" id="RUS73882.1"/>
    </source>
</evidence>
<comment type="caution">
    <text evidence="3">The sequence shown here is derived from an EMBL/GenBank/DDBJ whole genome shotgun (WGS) entry which is preliminary data.</text>
</comment>
<organism evidence="3 4">
    <name type="scientific">Elysia chlorotica</name>
    <name type="common">Eastern emerald elysia</name>
    <name type="synonym">Sea slug</name>
    <dbReference type="NCBI Taxonomy" id="188477"/>
    <lineage>
        <taxon>Eukaryota</taxon>
        <taxon>Metazoa</taxon>
        <taxon>Spiralia</taxon>
        <taxon>Lophotrochozoa</taxon>
        <taxon>Mollusca</taxon>
        <taxon>Gastropoda</taxon>
        <taxon>Heterobranchia</taxon>
        <taxon>Euthyneura</taxon>
        <taxon>Panpulmonata</taxon>
        <taxon>Sacoglossa</taxon>
        <taxon>Placobranchoidea</taxon>
        <taxon>Plakobranchidae</taxon>
        <taxon>Elysia</taxon>
    </lineage>
</organism>
<feature type="compositionally biased region" description="Polar residues" evidence="1">
    <location>
        <begin position="1"/>
        <end position="14"/>
    </location>
</feature>
<evidence type="ECO:0000313" key="4">
    <source>
        <dbReference type="Proteomes" id="UP000271974"/>
    </source>
</evidence>
<keyword evidence="2" id="KW-1133">Transmembrane helix</keyword>
<gene>
    <name evidence="3" type="ORF">EGW08_018352</name>
</gene>
<dbReference type="EMBL" id="RQTK01000890">
    <property type="protein sequence ID" value="RUS73882.1"/>
    <property type="molecule type" value="Genomic_DNA"/>
</dbReference>
<evidence type="ECO:0000256" key="2">
    <source>
        <dbReference type="SAM" id="Phobius"/>
    </source>
</evidence>
<name>A0A433SX77_ELYCH</name>
<evidence type="ECO:0000256" key="1">
    <source>
        <dbReference type="SAM" id="MobiDB-lite"/>
    </source>
</evidence>
<keyword evidence="2" id="KW-0472">Membrane</keyword>
<sequence>MDDSVSNSETSPLLNCSGEHSDGSAVLNNCSDANIKMEVCGWEYGGVLTEPDSSKEGGESCRVVDDVFMEKMIDEQSSITETWCQEECHDCPQHQPYHGAIEVEALNQENETRREEILPTELGEPVAIEGNLHCEDPEGHVQDFADDTSSIERNENSVLNESRQDYYHEDPASSKMPLVGVQKMPSPEDNLRQQDTNKCLEDSCNLSLKNRLIHLRKLVTDDSDNAPHTNTADSNQKLETQLKNIVRIWRRKVFCSKWPLAKNSSTGYPCPCLLSKCQPECPGASSNEVCQASCNIRTKARCGARAEASNLSSDVDTGLARKAGPLEGSVLDRGEKEGKKDLLKVPDSFCGEAHMQDVMAHEVELHMDSEDISISNKRDGSIFVRSIPDGLGDDSYKIVVVCDGDESEDCSEQTSTSDQSIVAEVKKTSPVTAEMPGCSVENAEEASNRTSPLVKDDVTGMTNAEICDFLGISSQEGQLPGFEVAETYKKTKYVKNTGPDASFSDEKIVCTITSDKPLENRVFITCTSPKPGEAVGQSGTIPELLVRVRLANKASSSVSRTSGVIMPERHVETRTVDAERLRGCGIEEQPSSCELSPVEIDGLADSYGCTDLSSVLEPVGDLLVIIFWVCLATTVILYELAWYPLDLE</sequence>
<feature type="region of interest" description="Disordered" evidence="1">
    <location>
        <begin position="1"/>
        <end position="20"/>
    </location>
</feature>
<accession>A0A433SX77</accession>
<reference evidence="3 4" key="1">
    <citation type="submission" date="2019-01" db="EMBL/GenBank/DDBJ databases">
        <title>A draft genome assembly of the solar-powered sea slug Elysia chlorotica.</title>
        <authorList>
            <person name="Cai H."/>
            <person name="Li Q."/>
            <person name="Fang X."/>
            <person name="Li J."/>
            <person name="Curtis N.E."/>
            <person name="Altenburger A."/>
            <person name="Shibata T."/>
            <person name="Feng M."/>
            <person name="Maeda T."/>
            <person name="Schwartz J.A."/>
            <person name="Shigenobu S."/>
            <person name="Lundholm N."/>
            <person name="Nishiyama T."/>
            <person name="Yang H."/>
            <person name="Hasebe M."/>
            <person name="Li S."/>
            <person name="Pierce S.K."/>
            <person name="Wang J."/>
        </authorList>
    </citation>
    <scope>NUCLEOTIDE SEQUENCE [LARGE SCALE GENOMIC DNA]</scope>
    <source>
        <strain evidence="3">EC2010</strain>
        <tissue evidence="3">Whole organism of an adult</tissue>
    </source>
</reference>
<keyword evidence="2" id="KW-0812">Transmembrane</keyword>
<keyword evidence="4" id="KW-1185">Reference proteome</keyword>
<dbReference type="AlphaFoldDB" id="A0A433SX77"/>
<dbReference type="Proteomes" id="UP000271974">
    <property type="component" value="Unassembled WGS sequence"/>
</dbReference>
<proteinExistence type="predicted"/>
<dbReference type="OrthoDB" id="6162144at2759"/>